<proteinExistence type="predicted"/>
<evidence type="ECO:0000313" key="1">
    <source>
        <dbReference type="EMBL" id="GGC46582.1"/>
    </source>
</evidence>
<comment type="caution">
    <text evidence="1">The sequence shown here is derived from an EMBL/GenBank/DDBJ whole genome shotgun (WGS) entry which is preliminary data.</text>
</comment>
<sequence length="68" mass="7732">MLTYLGQEKVFSCKLAEEPVQIAIEGFNVFVLTNPYPVEIKDNQENEEALPLICWQPGKQASLYGSWL</sequence>
<name>A0ABQ1MWW8_9BACT</name>
<evidence type="ECO:0000313" key="2">
    <source>
        <dbReference type="Proteomes" id="UP000636010"/>
    </source>
</evidence>
<accession>A0ABQ1MWW8</accession>
<dbReference type="EMBL" id="BMEC01000012">
    <property type="protein sequence ID" value="GGC46582.1"/>
    <property type="molecule type" value="Genomic_DNA"/>
</dbReference>
<organism evidence="1 2">
    <name type="scientific">Marivirga lumbricoides</name>
    <dbReference type="NCBI Taxonomy" id="1046115"/>
    <lineage>
        <taxon>Bacteria</taxon>
        <taxon>Pseudomonadati</taxon>
        <taxon>Bacteroidota</taxon>
        <taxon>Cytophagia</taxon>
        <taxon>Cytophagales</taxon>
        <taxon>Marivirgaceae</taxon>
        <taxon>Marivirga</taxon>
    </lineage>
</organism>
<reference evidence="2" key="1">
    <citation type="journal article" date="2019" name="Int. J. Syst. Evol. Microbiol.">
        <title>The Global Catalogue of Microorganisms (GCM) 10K type strain sequencing project: providing services to taxonomists for standard genome sequencing and annotation.</title>
        <authorList>
            <consortium name="The Broad Institute Genomics Platform"/>
            <consortium name="The Broad Institute Genome Sequencing Center for Infectious Disease"/>
            <person name="Wu L."/>
            <person name="Ma J."/>
        </authorList>
    </citation>
    <scope>NUCLEOTIDE SEQUENCE [LARGE SCALE GENOMIC DNA]</scope>
    <source>
        <strain evidence="2">CGMCC 1.10832</strain>
    </source>
</reference>
<dbReference type="Proteomes" id="UP000636010">
    <property type="component" value="Unassembled WGS sequence"/>
</dbReference>
<protein>
    <submittedName>
        <fullName evidence="1">Uncharacterized protein</fullName>
    </submittedName>
</protein>
<gene>
    <name evidence="1" type="ORF">GCM10011506_35240</name>
</gene>
<keyword evidence="2" id="KW-1185">Reference proteome</keyword>